<dbReference type="Proteomes" id="UP000242687">
    <property type="component" value="Unassembled WGS sequence"/>
</dbReference>
<keyword evidence="2" id="KW-1185">Reference proteome</keyword>
<dbReference type="PANTHER" id="PTHR43546">
    <property type="entry name" value="UPF0173 METAL-DEPENDENT HYDROLASE MJ1163-RELATED"/>
    <property type="match status" value="1"/>
</dbReference>
<dbReference type="AlphaFoldDB" id="A0A2H9VMQ7"/>
<dbReference type="PANTHER" id="PTHR43546:SF3">
    <property type="entry name" value="UPF0173 METAL-DEPENDENT HYDROLASE MJ1163"/>
    <property type="match status" value="1"/>
</dbReference>
<name>A0A2H9VMQ7_9SPHI</name>
<accession>A0A2H9VMQ7</accession>
<sequence length="219" mass="24922">MKISKYLHSCLIFELDGYKLLFDPGKFSFAEGLVRPEMFADVDAVIITHIHLDHLDIEIVKQIVQLSNAPVYTNAHVGGELSKAGISHTIWTDGLYQLGTFKLQAITVKHELILDNPLPQMTGFIINDKVLHPVDSMEESLLQYKGIELLLMVTMAPFTNELRITDFADRLQPKQILPVHDGYAKDFFIEQRYAAYKKHFEQRGIQFNGVYKVGDSVTL</sequence>
<dbReference type="EMBL" id="PGFJ01000002">
    <property type="protein sequence ID" value="PJJ79618.1"/>
    <property type="molecule type" value="Genomic_DNA"/>
</dbReference>
<organism evidence="1 2">
    <name type="scientific">Mucilaginibacter auburnensis</name>
    <dbReference type="NCBI Taxonomy" id="1457233"/>
    <lineage>
        <taxon>Bacteria</taxon>
        <taxon>Pseudomonadati</taxon>
        <taxon>Bacteroidota</taxon>
        <taxon>Sphingobacteriia</taxon>
        <taxon>Sphingobacteriales</taxon>
        <taxon>Sphingobacteriaceae</taxon>
        <taxon>Mucilaginibacter</taxon>
    </lineage>
</organism>
<dbReference type="InterPro" id="IPR036866">
    <property type="entry name" value="RibonucZ/Hydroxyglut_hydro"/>
</dbReference>
<evidence type="ECO:0000313" key="1">
    <source>
        <dbReference type="EMBL" id="PJJ79618.1"/>
    </source>
</evidence>
<dbReference type="Gene3D" id="3.60.15.10">
    <property type="entry name" value="Ribonuclease Z/Hydroxyacylglutathione hydrolase-like"/>
    <property type="match status" value="1"/>
</dbReference>
<dbReference type="OrthoDB" id="9805728at2"/>
<protein>
    <submittedName>
        <fullName evidence="1">L-ascorbate metabolism protein UlaG (Beta-lactamase superfamily)</fullName>
    </submittedName>
</protein>
<dbReference type="SUPFAM" id="SSF56281">
    <property type="entry name" value="Metallo-hydrolase/oxidoreductase"/>
    <property type="match status" value="1"/>
</dbReference>
<evidence type="ECO:0000313" key="2">
    <source>
        <dbReference type="Proteomes" id="UP000242687"/>
    </source>
</evidence>
<reference evidence="1 2" key="1">
    <citation type="submission" date="2017-11" db="EMBL/GenBank/DDBJ databases">
        <title>Genomic Encyclopedia of Archaeal and Bacterial Type Strains, Phase II (KMG-II): From Individual Species to Whole Genera.</title>
        <authorList>
            <person name="Goeker M."/>
        </authorList>
    </citation>
    <scope>NUCLEOTIDE SEQUENCE [LARGE SCALE GENOMIC DNA]</scope>
    <source>
        <strain evidence="1 2">DSM 28175</strain>
    </source>
</reference>
<dbReference type="Pfam" id="PF13483">
    <property type="entry name" value="Lactamase_B_3"/>
    <property type="match status" value="1"/>
</dbReference>
<comment type="caution">
    <text evidence="1">The sequence shown here is derived from an EMBL/GenBank/DDBJ whole genome shotgun (WGS) entry which is preliminary data.</text>
</comment>
<dbReference type="InterPro" id="IPR050114">
    <property type="entry name" value="UPF0173_UPF0282_UlaG_hydrolase"/>
</dbReference>
<gene>
    <name evidence="1" type="ORF">CLV57_2752</name>
</gene>
<proteinExistence type="predicted"/>
<dbReference type="RefSeq" id="WP_100341940.1">
    <property type="nucleotide sequence ID" value="NZ_PGFJ01000002.1"/>
</dbReference>